<dbReference type="Pfam" id="PF02687">
    <property type="entry name" value="FtsX"/>
    <property type="match status" value="2"/>
</dbReference>
<comment type="subcellular location">
    <subcellularLocation>
        <location evidence="1">Cell membrane</location>
        <topology evidence="1">Multi-pass membrane protein</topology>
    </subcellularLocation>
</comment>
<dbReference type="InterPro" id="IPR050250">
    <property type="entry name" value="Macrolide_Exporter_MacB"/>
</dbReference>
<evidence type="ECO:0000256" key="3">
    <source>
        <dbReference type="ARBA" id="ARBA00022692"/>
    </source>
</evidence>
<feature type="domain" description="ABC3 transporter permease C-terminal" evidence="8">
    <location>
        <begin position="293"/>
        <end position="404"/>
    </location>
</feature>
<dbReference type="RefSeq" id="WP_134118762.1">
    <property type="nucleotide sequence ID" value="NZ_SODF01000001.1"/>
</dbReference>
<feature type="transmembrane region" description="Helical" evidence="7">
    <location>
        <begin position="382"/>
        <end position="403"/>
    </location>
</feature>
<protein>
    <submittedName>
        <fullName evidence="9">FtsX-like permease family protein</fullName>
    </submittedName>
</protein>
<keyword evidence="5 7" id="KW-0472">Membrane</keyword>
<feature type="transmembrane region" description="Helical" evidence="7">
    <location>
        <begin position="424"/>
        <end position="444"/>
    </location>
</feature>
<dbReference type="AlphaFoldDB" id="A0A4R8A0V2"/>
<feature type="domain" description="ABC3 transporter permease C-terminal" evidence="8">
    <location>
        <begin position="903"/>
        <end position="1022"/>
    </location>
</feature>
<dbReference type="PANTHER" id="PTHR30572">
    <property type="entry name" value="MEMBRANE COMPONENT OF TRANSPORTER-RELATED"/>
    <property type="match status" value="1"/>
</dbReference>
<dbReference type="GO" id="GO:0022857">
    <property type="term" value="F:transmembrane transporter activity"/>
    <property type="evidence" value="ECO:0007669"/>
    <property type="project" value="TreeGrafter"/>
</dbReference>
<feature type="transmembrane region" description="Helical" evidence="7">
    <location>
        <begin position="997"/>
        <end position="1016"/>
    </location>
</feature>
<evidence type="ECO:0000256" key="2">
    <source>
        <dbReference type="ARBA" id="ARBA00022475"/>
    </source>
</evidence>
<proteinExistence type="inferred from homology"/>
<keyword evidence="2" id="KW-1003">Cell membrane</keyword>
<accession>A0A4R8A0V2</accession>
<evidence type="ECO:0000256" key="1">
    <source>
        <dbReference type="ARBA" id="ARBA00004651"/>
    </source>
</evidence>
<dbReference type="GO" id="GO:0005886">
    <property type="term" value="C:plasma membrane"/>
    <property type="evidence" value="ECO:0007669"/>
    <property type="project" value="UniProtKB-SubCell"/>
</dbReference>
<evidence type="ECO:0000256" key="7">
    <source>
        <dbReference type="SAM" id="Phobius"/>
    </source>
</evidence>
<feature type="transmembrane region" description="Helical" evidence="7">
    <location>
        <begin position="456"/>
        <end position="477"/>
    </location>
</feature>
<feature type="transmembrane region" description="Helical" evidence="7">
    <location>
        <begin position="289"/>
        <end position="313"/>
    </location>
</feature>
<organism evidence="9 10">
    <name type="scientific">Kribbella kalugense</name>
    <dbReference type="NCBI Taxonomy" id="2512221"/>
    <lineage>
        <taxon>Bacteria</taxon>
        <taxon>Bacillati</taxon>
        <taxon>Actinomycetota</taxon>
        <taxon>Actinomycetes</taxon>
        <taxon>Propionibacteriales</taxon>
        <taxon>Kribbellaceae</taxon>
        <taxon>Kribbella</taxon>
    </lineage>
</organism>
<evidence type="ECO:0000313" key="10">
    <source>
        <dbReference type="Proteomes" id="UP000295447"/>
    </source>
</evidence>
<keyword evidence="10" id="KW-1185">Reference proteome</keyword>
<evidence type="ECO:0000256" key="4">
    <source>
        <dbReference type="ARBA" id="ARBA00022989"/>
    </source>
</evidence>
<feature type="transmembrane region" description="Helical" evidence="7">
    <location>
        <begin position="341"/>
        <end position="362"/>
    </location>
</feature>
<sequence>MFLRQALRYRWALALVLTGISLLIGTCAVFAPWFARAVEQTVMTETLDGQRLPASWLIASQSSQRYVGNDKVNLEPAQLDKLLPADLKPLFTPPVHGLYSDISWGSPVAPGDAPLARVRWRDGYCAQLTVTEGRCPTAANEVIASAVDKDAWSFRIGTPLTGTPTSTGKAAGRLTIVGFYQPKEPRGDYWFGDYPNGHTHKPTDKDPGGSNEFFTDSTTFAGGDWEQRVTSDTRPLAGVARLDDLSRLQDASRTVNGNASELGVPAQTTTSLDDLVDQIQAERKQATTIIPLVMVQVGLFAIVVLALALAAVVDQRRPEIALARLRGSSARRTQRSLCIELGLPVLIGTLLGGPAGFGLLLLVRATWLRHGAPIELPWTVPAALAVAVVLALIVVVLQVRGAVRQPISSLLRRVVPLRRGRSIGVADLCIIVFAVAGLIAALTGDGRGPLPVLTPALLALAVGLTFAHLLLPTAGLISRQALRRGRLGLALGALQISRRPAVTRIVAAVAVAAALLTFAGQASSVAAANRESRSGYETGAEGVLRMNALYLGDFLNTANQIDPDRHWLTPVVISRPGSPDTLQTEMIEPDSFRRNAFRGDQLTDAQGWQTLKAPSTPAPIEFRSSQLTATVSAEGIKTLVSNDANGPIDSGTPKSVVLRANVVSHRDGSRYLVSFPPLKLPATKPVELRAAVDCLGGCDLLRLGIGREPLDPAGLQGDLVISKISSDDHPTIALGEPEAWQPLPRLESDQSSVASKPGGALTLAVKSFGLDEFVQYATVPTVVPALVTPEFHYVDNGTTSPAIDGVPMALARIDRLRGPVNRYGDRTAVVDIETVRRMAGTVDEDGTDFELWLNKDGLANVGTITAKLAKAGYSAELVDQRDDRIAAYGRSASALALQLTPVVGIAAWVLAIVVLLLTVVTSWRSRAQDYASLKITGVPDSATGRAARWEQTAPVALAVLLGTVCGLIGAHVALPLIPLFATSGGSVPLDLGTSWPVALILWVGGTAILAAATLLLGSRVNRRSTYGRIREELT</sequence>
<evidence type="ECO:0000259" key="8">
    <source>
        <dbReference type="Pfam" id="PF02687"/>
    </source>
</evidence>
<evidence type="ECO:0000313" key="9">
    <source>
        <dbReference type="EMBL" id="TDW23815.1"/>
    </source>
</evidence>
<evidence type="ECO:0000256" key="6">
    <source>
        <dbReference type="ARBA" id="ARBA00038076"/>
    </source>
</evidence>
<reference evidence="9 10" key="1">
    <citation type="submission" date="2019-03" db="EMBL/GenBank/DDBJ databases">
        <title>Genomic Encyclopedia of Type Strains, Phase III (KMG-III): the genomes of soil and plant-associated and newly described type strains.</title>
        <authorList>
            <person name="Whitman W."/>
        </authorList>
    </citation>
    <scope>NUCLEOTIDE SEQUENCE [LARGE SCALE GENOMIC DNA]</scope>
    <source>
        <strain evidence="9 10">VKM Ac-2570</strain>
    </source>
</reference>
<keyword evidence="4 7" id="KW-1133">Transmembrane helix</keyword>
<dbReference type="EMBL" id="SODF01000001">
    <property type="protein sequence ID" value="TDW23815.1"/>
    <property type="molecule type" value="Genomic_DNA"/>
</dbReference>
<dbReference type="OrthoDB" id="3275641at2"/>
<feature type="transmembrane region" description="Helical" evidence="7">
    <location>
        <begin position="501"/>
        <end position="520"/>
    </location>
</feature>
<dbReference type="Proteomes" id="UP000295447">
    <property type="component" value="Unassembled WGS sequence"/>
</dbReference>
<gene>
    <name evidence="9" type="ORF">EV650_2674</name>
</gene>
<feature type="transmembrane region" description="Helical" evidence="7">
    <location>
        <begin position="899"/>
        <end position="920"/>
    </location>
</feature>
<keyword evidence="3 7" id="KW-0812">Transmembrane</keyword>
<comment type="similarity">
    <text evidence="6">Belongs to the ABC-4 integral membrane protein family.</text>
</comment>
<comment type="caution">
    <text evidence="9">The sequence shown here is derived from an EMBL/GenBank/DDBJ whole genome shotgun (WGS) entry which is preliminary data.</text>
</comment>
<name>A0A4R8A0V2_9ACTN</name>
<evidence type="ECO:0000256" key="5">
    <source>
        <dbReference type="ARBA" id="ARBA00023136"/>
    </source>
</evidence>
<dbReference type="PANTHER" id="PTHR30572:SF4">
    <property type="entry name" value="ABC TRANSPORTER PERMEASE YTRF"/>
    <property type="match status" value="1"/>
</dbReference>
<feature type="transmembrane region" description="Helical" evidence="7">
    <location>
        <begin position="955"/>
        <end position="977"/>
    </location>
</feature>
<dbReference type="InterPro" id="IPR003838">
    <property type="entry name" value="ABC3_permease_C"/>
</dbReference>